<feature type="site" description="Stabilizes the phosphoryl group" evidence="12">
    <location>
        <position position="65"/>
    </location>
</feature>
<dbReference type="SUPFAM" id="SSF56784">
    <property type="entry name" value="HAD-like"/>
    <property type="match status" value="1"/>
</dbReference>
<evidence type="ECO:0000313" key="15">
    <source>
        <dbReference type="Proteomes" id="UP000035036"/>
    </source>
</evidence>
<dbReference type="GO" id="GO:0016791">
    <property type="term" value="F:phosphatase activity"/>
    <property type="evidence" value="ECO:0007669"/>
    <property type="project" value="InterPro"/>
</dbReference>
<dbReference type="NCBIfam" id="TIGR00213">
    <property type="entry name" value="GmhB_yaeD"/>
    <property type="match status" value="1"/>
</dbReference>
<feature type="binding site" evidence="13">
    <location>
        <position position="23"/>
    </location>
    <ligand>
        <name>Mg(2+)</name>
        <dbReference type="ChEBI" id="CHEBI:18420"/>
    </ligand>
</feature>
<evidence type="ECO:0000256" key="1">
    <source>
        <dbReference type="ARBA" id="ARBA00004496"/>
    </source>
</evidence>
<dbReference type="Pfam" id="PF13242">
    <property type="entry name" value="Hydrolase_like"/>
    <property type="match status" value="1"/>
</dbReference>
<dbReference type="PANTHER" id="PTHR42891">
    <property type="entry name" value="D-GLYCERO-BETA-D-MANNO-HEPTOSE-1,7-BISPHOSPHATE 7-PHOSPHATASE"/>
    <property type="match status" value="1"/>
</dbReference>
<keyword evidence="5 13" id="KW-0862">Zinc</keyword>
<keyword evidence="15" id="KW-1185">Reference proteome</keyword>
<dbReference type="InterPro" id="IPR004446">
    <property type="entry name" value="Heptose_bisP_phosphatase"/>
</dbReference>
<evidence type="ECO:0000313" key="14">
    <source>
        <dbReference type="EMBL" id="AJF06873.1"/>
    </source>
</evidence>
<evidence type="ECO:0000256" key="13">
    <source>
        <dbReference type="PIRSR" id="PIRSR004682-4"/>
    </source>
</evidence>
<evidence type="ECO:0000256" key="6">
    <source>
        <dbReference type="ARBA" id="ARBA00023277"/>
    </source>
</evidence>
<evidence type="ECO:0000256" key="9">
    <source>
        <dbReference type="PIRNR" id="PIRNR004682"/>
    </source>
</evidence>
<gene>
    <name evidence="14" type="ORF">GSUB_10330</name>
</gene>
<dbReference type="NCBIfam" id="NF006506">
    <property type="entry name" value="PRK08942.1"/>
    <property type="match status" value="1"/>
</dbReference>
<dbReference type="GO" id="GO:0005975">
    <property type="term" value="P:carbohydrate metabolic process"/>
    <property type="evidence" value="ECO:0007669"/>
    <property type="project" value="InterPro"/>
</dbReference>
<reference evidence="14 15" key="1">
    <citation type="journal article" date="2015" name="Genome Announc.">
        <title>Genomes of Geoalkalibacter ferrihydriticus Z-0531T and Geoalkalibacter subterraneus Red1T, Two Haloalkaliphilic Metal-Reducing Deltaproteobacteria.</title>
        <authorList>
            <person name="Badalamenti J.P."/>
            <person name="Krajmalnik-Brown R."/>
            <person name="Torres C.I."/>
            <person name="Bond D.R."/>
        </authorList>
    </citation>
    <scope>NUCLEOTIDE SEQUENCE [LARGE SCALE GENOMIC DNA]</scope>
    <source>
        <strain evidence="14 15">Red1</strain>
    </source>
</reference>
<feature type="binding site" evidence="13">
    <location>
        <position position="119"/>
    </location>
    <ligand>
        <name>Zn(2+)</name>
        <dbReference type="ChEBI" id="CHEBI:29105"/>
    </ligand>
</feature>
<dbReference type="NCBIfam" id="TIGR01662">
    <property type="entry name" value="HAD-SF-IIIA"/>
    <property type="match status" value="1"/>
</dbReference>
<organism evidence="14 15">
    <name type="scientific">Geoalkalibacter subterraneus</name>
    <dbReference type="NCBI Taxonomy" id="483547"/>
    <lineage>
        <taxon>Bacteria</taxon>
        <taxon>Pseudomonadati</taxon>
        <taxon>Thermodesulfobacteriota</taxon>
        <taxon>Desulfuromonadia</taxon>
        <taxon>Desulfuromonadales</taxon>
        <taxon>Geoalkalibacteraceae</taxon>
        <taxon>Geoalkalibacter</taxon>
    </lineage>
</organism>
<dbReference type="EMBL" id="CP010311">
    <property type="protein sequence ID" value="AJF06873.1"/>
    <property type="molecule type" value="Genomic_DNA"/>
</dbReference>
<feature type="binding site" evidence="11">
    <location>
        <position position="149"/>
    </location>
    <ligand>
        <name>substrate</name>
    </ligand>
</feature>
<keyword evidence="4 9" id="KW-0378">Hydrolase</keyword>
<evidence type="ECO:0000256" key="10">
    <source>
        <dbReference type="PIRSR" id="PIRSR004682-1"/>
    </source>
</evidence>
<dbReference type="HOGENOM" id="CLU_085077_2_1_7"/>
<feature type="binding site" evidence="13">
    <location>
        <position position="104"/>
    </location>
    <ligand>
        <name>Zn(2+)</name>
        <dbReference type="ChEBI" id="CHEBI:29105"/>
    </ligand>
</feature>
<dbReference type="FunFam" id="3.40.50.1000:FF:000037">
    <property type="entry name" value="D,D-heptose 1,7-bisphosphate phosphatase"/>
    <property type="match status" value="1"/>
</dbReference>
<name>A0A0B5FHN0_9BACT</name>
<feature type="binding site" evidence="11">
    <location>
        <begin position="23"/>
        <end position="25"/>
    </location>
    <ligand>
        <name>substrate</name>
    </ligand>
</feature>
<dbReference type="InterPro" id="IPR023214">
    <property type="entry name" value="HAD_sf"/>
</dbReference>
<evidence type="ECO:0000256" key="4">
    <source>
        <dbReference type="ARBA" id="ARBA00022801"/>
    </source>
</evidence>
<dbReference type="AlphaFoldDB" id="A0A0B5FHN0"/>
<feature type="binding site" evidence="11">
    <location>
        <begin position="31"/>
        <end position="34"/>
    </location>
    <ligand>
        <name>substrate</name>
    </ligand>
</feature>
<feature type="active site" description="Nucleophile" evidence="10">
    <location>
        <position position="23"/>
    </location>
</feature>
<feature type="active site" description="Proton donor" evidence="10">
    <location>
        <position position="25"/>
    </location>
</feature>
<dbReference type="STRING" id="483547.GSUB_10330"/>
<dbReference type="Gene3D" id="3.40.50.1000">
    <property type="entry name" value="HAD superfamily/HAD-like"/>
    <property type="match status" value="1"/>
</dbReference>
<dbReference type="InterPro" id="IPR006549">
    <property type="entry name" value="HAD-SF_hydro_IIIA"/>
</dbReference>
<dbReference type="GO" id="GO:0005737">
    <property type="term" value="C:cytoplasm"/>
    <property type="evidence" value="ECO:0007669"/>
    <property type="project" value="UniProtKB-SubCell"/>
</dbReference>
<sequence length="199" mass="21718">MTPLTPHPSLLTENPLRRAVFLDRDGTINVEKDYLHRVEDFEFIPGAPEAISHLNDAGFVVLVVSNQAGIARGYFEPRAVEALHEHLQSELVYFGAHIDGFYFCPHHPTEGQGEYRQECDCRKGKPGLLLQAAEEHGIDLAQSYMVGDKASDIEAGVAAGCTPLLVLTGYGSQASEEVAGKVTRFADLAAAVDFILKRP</sequence>
<keyword evidence="3 13" id="KW-0479">Metal-binding</keyword>
<feature type="binding site" evidence="13">
    <location>
        <position position="149"/>
    </location>
    <ligand>
        <name>Mg(2+)</name>
        <dbReference type="ChEBI" id="CHEBI:18420"/>
    </ligand>
</feature>
<feature type="binding site" evidence="11">
    <location>
        <begin position="65"/>
        <end position="68"/>
    </location>
    <ligand>
        <name>substrate</name>
    </ligand>
</feature>
<dbReference type="Proteomes" id="UP000035036">
    <property type="component" value="Chromosome"/>
</dbReference>
<dbReference type="KEGG" id="gsb:GSUB_10330"/>
<comment type="subcellular location">
    <subcellularLocation>
        <location evidence="1 9">Cytoplasm</location>
    </subcellularLocation>
</comment>
<evidence type="ECO:0000256" key="2">
    <source>
        <dbReference type="ARBA" id="ARBA00022490"/>
    </source>
</evidence>
<keyword evidence="13" id="KW-0460">Magnesium</keyword>
<feature type="binding site" evidence="13">
    <location>
        <position position="25"/>
    </location>
    <ligand>
        <name>Mg(2+)</name>
        <dbReference type="ChEBI" id="CHEBI:18420"/>
    </ligand>
</feature>
<dbReference type="GO" id="GO:0046872">
    <property type="term" value="F:metal ion binding"/>
    <property type="evidence" value="ECO:0007669"/>
    <property type="project" value="UniProtKB-KW"/>
</dbReference>
<comment type="cofactor">
    <cofactor evidence="13">
        <name>Zn(2+)</name>
        <dbReference type="ChEBI" id="CHEBI:29105"/>
    </cofactor>
</comment>
<feature type="binding site" evidence="11">
    <location>
        <begin position="122"/>
        <end position="123"/>
    </location>
    <ligand>
        <name>substrate</name>
    </ligand>
</feature>
<evidence type="ECO:0000256" key="7">
    <source>
        <dbReference type="ARBA" id="ARBA00031828"/>
    </source>
</evidence>
<dbReference type="NCBIfam" id="TIGR01656">
    <property type="entry name" value="Histidinol-ppas"/>
    <property type="match status" value="1"/>
</dbReference>
<feature type="binding site" evidence="13">
    <location>
        <position position="148"/>
    </location>
    <ligand>
        <name>Mg(2+)</name>
        <dbReference type="ChEBI" id="CHEBI:18420"/>
    </ligand>
</feature>
<feature type="binding site" evidence="13">
    <location>
        <position position="121"/>
    </location>
    <ligand>
        <name>Zn(2+)</name>
        <dbReference type="ChEBI" id="CHEBI:29105"/>
    </ligand>
</feature>
<feature type="site" description="Stabilizes the phosphoryl group" evidence="12">
    <location>
        <position position="123"/>
    </location>
</feature>
<dbReference type="InterPro" id="IPR006543">
    <property type="entry name" value="Histidinol-phos"/>
</dbReference>
<evidence type="ECO:0000256" key="11">
    <source>
        <dbReference type="PIRSR" id="PIRSR004682-2"/>
    </source>
</evidence>
<evidence type="ECO:0000256" key="12">
    <source>
        <dbReference type="PIRSR" id="PIRSR004682-3"/>
    </source>
</evidence>
<dbReference type="EC" id="3.1.3.-" evidence="9"/>
<dbReference type="OrthoDB" id="9814110at2"/>
<feature type="site" description="Contributes to substrate recognition" evidence="12">
    <location>
        <position position="122"/>
    </location>
</feature>
<dbReference type="PIRSF" id="PIRSF004682">
    <property type="entry name" value="GmhB"/>
    <property type="match status" value="1"/>
</dbReference>
<proteinExistence type="inferred from homology"/>
<keyword evidence="6 9" id="KW-0119">Carbohydrate metabolism</keyword>
<comment type="similarity">
    <text evidence="8 9">Belongs to the gmhB family.</text>
</comment>
<evidence type="ECO:0000256" key="3">
    <source>
        <dbReference type="ARBA" id="ARBA00022723"/>
    </source>
</evidence>
<dbReference type="PANTHER" id="PTHR42891:SF1">
    <property type="entry name" value="D-GLYCERO-BETA-D-MANNO-HEPTOSE-1,7-BISPHOSPHATE 7-PHOSPHATASE"/>
    <property type="match status" value="1"/>
</dbReference>
<feature type="binding site" evidence="13">
    <location>
        <position position="106"/>
    </location>
    <ligand>
        <name>Zn(2+)</name>
        <dbReference type="ChEBI" id="CHEBI:29105"/>
    </ligand>
</feature>
<accession>A0A0B5FHN0</accession>
<protein>
    <recommendedName>
        <fullName evidence="7 9">D,D-heptose 1,7-bisphosphate phosphatase</fullName>
        <ecNumber evidence="9">3.1.3.-</ecNumber>
    </recommendedName>
</protein>
<dbReference type="InterPro" id="IPR036412">
    <property type="entry name" value="HAD-like_sf"/>
</dbReference>
<dbReference type="RefSeq" id="WP_040200684.1">
    <property type="nucleotide sequence ID" value="NZ_CP010311.1"/>
</dbReference>
<keyword evidence="2 9" id="KW-0963">Cytoplasm</keyword>
<dbReference type="CDD" id="cd07503">
    <property type="entry name" value="HAD_HisB-N"/>
    <property type="match status" value="1"/>
</dbReference>
<evidence type="ECO:0000256" key="5">
    <source>
        <dbReference type="ARBA" id="ARBA00022833"/>
    </source>
</evidence>
<comment type="cofactor">
    <cofactor evidence="13">
        <name>Mg(2+)</name>
        <dbReference type="ChEBI" id="CHEBI:18420"/>
    </cofactor>
</comment>
<evidence type="ECO:0000256" key="8">
    <source>
        <dbReference type="ARBA" id="ARBA00061616"/>
    </source>
</evidence>